<feature type="domain" description="Histidine kinase" evidence="9">
    <location>
        <begin position="176"/>
        <end position="429"/>
    </location>
</feature>
<evidence type="ECO:0000256" key="6">
    <source>
        <dbReference type="ARBA" id="ARBA00023012"/>
    </source>
</evidence>
<dbReference type="GO" id="GO:0000155">
    <property type="term" value="F:phosphorelay sensor kinase activity"/>
    <property type="evidence" value="ECO:0007669"/>
    <property type="project" value="InterPro"/>
</dbReference>
<evidence type="ECO:0000259" key="10">
    <source>
        <dbReference type="PROSITE" id="PS50110"/>
    </source>
</evidence>
<comment type="caution">
    <text evidence="11">The sequence shown here is derived from an EMBL/GenBank/DDBJ whole genome shotgun (WGS) entry which is preliminary data.</text>
</comment>
<dbReference type="EC" id="2.7.13.3" evidence="2"/>
<evidence type="ECO:0000256" key="5">
    <source>
        <dbReference type="ARBA" id="ARBA00022777"/>
    </source>
</evidence>
<dbReference type="RefSeq" id="WP_254010332.1">
    <property type="nucleotide sequence ID" value="NZ_JAMZMM010000017.1"/>
</dbReference>
<sequence length="431" mass="48585">MINPQKNSILVVDDTPNNIRLLFDLLRGVGFNVSVVKSGELALEKLHLIQPDLILLDVMMPGMDGFETCRRLKADEKSKDIPVIFMTVLSDIESKVKGLQMGAVDYITKPIQIEEVLARVNVHLALRNTQVQLMNEVTEHREAEMKLQETLKELQKAQTHLIQSEKMSALGQLVAGVAHEINNPVNFIGGNIIHAIEYTKNLLNLIQLYQEYYPNPVPEIISEIEEIELDYLSDDLPKLLHSMEVGVQRLQEIVLSLRLFSRTDDSKMKLVDIHQGIDSTLMILGHRIKEYPDRPGIEIIKNYGNLPLVECYGGRLNQVFMNIITNAIDGLEQAINSQKIFTPSIAIQTEVLDSDWVKIRISDNGCGIPVEIQKRIFEPFFTTKPIGTGTGIGLAISYQIVTEKHHGSLECVSELGEGSEFRITIPIKRYQ</sequence>
<dbReference type="Gene3D" id="3.40.50.2300">
    <property type="match status" value="1"/>
</dbReference>
<dbReference type="SUPFAM" id="SSF55874">
    <property type="entry name" value="ATPase domain of HSP90 chaperone/DNA topoisomerase II/histidine kinase"/>
    <property type="match status" value="1"/>
</dbReference>
<organism evidence="11 12">
    <name type="scientific">Limnofasciculus baicalensis BBK-W-15</name>
    <dbReference type="NCBI Taxonomy" id="2699891"/>
    <lineage>
        <taxon>Bacteria</taxon>
        <taxon>Bacillati</taxon>
        <taxon>Cyanobacteriota</taxon>
        <taxon>Cyanophyceae</taxon>
        <taxon>Coleofasciculales</taxon>
        <taxon>Coleofasciculaceae</taxon>
        <taxon>Limnofasciculus</taxon>
        <taxon>Limnofasciculus baicalensis</taxon>
    </lineage>
</organism>
<evidence type="ECO:0000256" key="3">
    <source>
        <dbReference type="ARBA" id="ARBA00022553"/>
    </source>
</evidence>
<name>A0AAE3KLB6_9CYAN</name>
<feature type="coiled-coil region" evidence="8">
    <location>
        <begin position="137"/>
        <end position="167"/>
    </location>
</feature>
<dbReference type="Gene3D" id="1.10.287.130">
    <property type="match status" value="1"/>
</dbReference>
<dbReference type="InterPro" id="IPR003661">
    <property type="entry name" value="HisK_dim/P_dom"/>
</dbReference>
<dbReference type="Proteomes" id="UP001204953">
    <property type="component" value="Unassembled WGS sequence"/>
</dbReference>
<dbReference type="PROSITE" id="PS50109">
    <property type="entry name" value="HIS_KIN"/>
    <property type="match status" value="1"/>
</dbReference>
<proteinExistence type="predicted"/>
<comment type="catalytic activity">
    <reaction evidence="1">
        <text>ATP + protein L-histidine = ADP + protein N-phospho-L-histidine.</text>
        <dbReference type="EC" id="2.7.13.3"/>
    </reaction>
</comment>
<dbReference type="InterPro" id="IPR011006">
    <property type="entry name" value="CheY-like_superfamily"/>
</dbReference>
<dbReference type="InterPro" id="IPR005467">
    <property type="entry name" value="His_kinase_dom"/>
</dbReference>
<evidence type="ECO:0000259" key="9">
    <source>
        <dbReference type="PROSITE" id="PS50109"/>
    </source>
</evidence>
<keyword evidence="12" id="KW-1185">Reference proteome</keyword>
<evidence type="ECO:0000313" key="12">
    <source>
        <dbReference type="Proteomes" id="UP001204953"/>
    </source>
</evidence>
<dbReference type="PANTHER" id="PTHR43047:SF72">
    <property type="entry name" value="OSMOSENSING HISTIDINE PROTEIN KINASE SLN1"/>
    <property type="match status" value="1"/>
</dbReference>
<evidence type="ECO:0000256" key="7">
    <source>
        <dbReference type="PROSITE-ProRule" id="PRU00169"/>
    </source>
</evidence>
<dbReference type="GO" id="GO:0009927">
    <property type="term" value="F:histidine phosphotransfer kinase activity"/>
    <property type="evidence" value="ECO:0007669"/>
    <property type="project" value="TreeGrafter"/>
</dbReference>
<dbReference type="PRINTS" id="PR00344">
    <property type="entry name" value="BCTRLSENSOR"/>
</dbReference>
<evidence type="ECO:0000256" key="1">
    <source>
        <dbReference type="ARBA" id="ARBA00000085"/>
    </source>
</evidence>
<dbReference type="Gene3D" id="3.30.565.10">
    <property type="entry name" value="Histidine kinase-like ATPase, C-terminal domain"/>
    <property type="match status" value="1"/>
</dbReference>
<dbReference type="SUPFAM" id="SSF52172">
    <property type="entry name" value="CheY-like"/>
    <property type="match status" value="1"/>
</dbReference>
<dbReference type="Pfam" id="PF00072">
    <property type="entry name" value="Response_reg"/>
    <property type="match status" value="1"/>
</dbReference>
<dbReference type="InterPro" id="IPR001789">
    <property type="entry name" value="Sig_transdc_resp-reg_receiver"/>
</dbReference>
<dbReference type="InterPro" id="IPR036097">
    <property type="entry name" value="HisK_dim/P_sf"/>
</dbReference>
<protein>
    <recommendedName>
        <fullName evidence="2">histidine kinase</fullName>
        <ecNumber evidence="2">2.7.13.3</ecNumber>
    </recommendedName>
</protein>
<dbReference type="PANTHER" id="PTHR43047">
    <property type="entry name" value="TWO-COMPONENT HISTIDINE PROTEIN KINASE"/>
    <property type="match status" value="1"/>
</dbReference>
<keyword evidence="6" id="KW-0902">Two-component regulatory system</keyword>
<evidence type="ECO:0000256" key="4">
    <source>
        <dbReference type="ARBA" id="ARBA00022679"/>
    </source>
</evidence>
<keyword evidence="4" id="KW-0808">Transferase</keyword>
<feature type="modified residue" description="4-aspartylphosphate" evidence="7">
    <location>
        <position position="57"/>
    </location>
</feature>
<dbReference type="EMBL" id="JAMZMM010000017">
    <property type="protein sequence ID" value="MCP2727516.1"/>
    <property type="molecule type" value="Genomic_DNA"/>
</dbReference>
<dbReference type="SMART" id="SM00448">
    <property type="entry name" value="REC"/>
    <property type="match status" value="1"/>
</dbReference>
<dbReference type="GO" id="GO:0005886">
    <property type="term" value="C:plasma membrane"/>
    <property type="evidence" value="ECO:0007669"/>
    <property type="project" value="TreeGrafter"/>
</dbReference>
<evidence type="ECO:0000256" key="2">
    <source>
        <dbReference type="ARBA" id="ARBA00012438"/>
    </source>
</evidence>
<dbReference type="Pfam" id="PF02518">
    <property type="entry name" value="HATPase_c"/>
    <property type="match status" value="1"/>
</dbReference>
<dbReference type="InterPro" id="IPR036890">
    <property type="entry name" value="HATPase_C_sf"/>
</dbReference>
<accession>A0AAE3KLB6</accession>
<gene>
    <name evidence="11" type="ORF">NJ959_03380</name>
</gene>
<keyword evidence="8" id="KW-0175">Coiled coil</keyword>
<reference evidence="11" key="1">
    <citation type="submission" date="2022-06" db="EMBL/GenBank/DDBJ databases">
        <title>New cyanobacteria of genus Symplocastrum in benthos of Lake Baikal.</title>
        <authorList>
            <person name="Sorokovikova E."/>
            <person name="Tikhonova I."/>
            <person name="Krasnopeev A."/>
            <person name="Evseev P."/>
            <person name="Gladkikh A."/>
            <person name="Belykh O."/>
        </authorList>
    </citation>
    <scope>NUCLEOTIDE SEQUENCE</scope>
    <source>
        <strain evidence="11">BBK-W-15</strain>
    </source>
</reference>
<feature type="domain" description="Response regulatory" evidence="10">
    <location>
        <begin position="8"/>
        <end position="124"/>
    </location>
</feature>
<dbReference type="PROSITE" id="PS50110">
    <property type="entry name" value="RESPONSE_REGULATORY"/>
    <property type="match status" value="1"/>
</dbReference>
<dbReference type="InterPro" id="IPR004358">
    <property type="entry name" value="Sig_transdc_His_kin-like_C"/>
</dbReference>
<dbReference type="CDD" id="cd00082">
    <property type="entry name" value="HisKA"/>
    <property type="match status" value="1"/>
</dbReference>
<keyword evidence="5" id="KW-0418">Kinase</keyword>
<keyword evidence="3 7" id="KW-0597">Phosphoprotein</keyword>
<dbReference type="CDD" id="cd19920">
    <property type="entry name" value="REC_PA4781-like"/>
    <property type="match status" value="1"/>
</dbReference>
<evidence type="ECO:0000256" key="8">
    <source>
        <dbReference type="SAM" id="Coils"/>
    </source>
</evidence>
<dbReference type="AlphaFoldDB" id="A0AAE3KLB6"/>
<dbReference type="SUPFAM" id="SSF47384">
    <property type="entry name" value="Homodimeric domain of signal transducing histidine kinase"/>
    <property type="match status" value="1"/>
</dbReference>
<dbReference type="InterPro" id="IPR003594">
    <property type="entry name" value="HATPase_dom"/>
</dbReference>
<evidence type="ECO:0000313" key="11">
    <source>
        <dbReference type="EMBL" id="MCP2727516.1"/>
    </source>
</evidence>
<dbReference type="SMART" id="SM00387">
    <property type="entry name" value="HATPase_c"/>
    <property type="match status" value="1"/>
</dbReference>